<comment type="caution">
    <text evidence="1">The sequence shown here is derived from an EMBL/GenBank/DDBJ whole genome shotgun (WGS) entry which is preliminary data.</text>
</comment>
<accession>A0A0F9PXA6</accession>
<protein>
    <submittedName>
        <fullName evidence="1">Uncharacterized protein</fullName>
    </submittedName>
</protein>
<evidence type="ECO:0000313" key="1">
    <source>
        <dbReference type="EMBL" id="KKN29382.1"/>
    </source>
</evidence>
<dbReference type="EMBL" id="LAZR01002491">
    <property type="protein sequence ID" value="KKN29382.1"/>
    <property type="molecule type" value="Genomic_DNA"/>
</dbReference>
<proteinExistence type="predicted"/>
<sequence length="76" mass="8379">MREFIMLKGGTNGETEDFVINIGEIAALIKGYNQEGEGLDRYSTLILIKGNHWFGVHDNLLELLGKLGKQAEGSLT</sequence>
<gene>
    <name evidence="1" type="ORF">LCGC14_0844560</name>
</gene>
<organism evidence="1">
    <name type="scientific">marine sediment metagenome</name>
    <dbReference type="NCBI Taxonomy" id="412755"/>
    <lineage>
        <taxon>unclassified sequences</taxon>
        <taxon>metagenomes</taxon>
        <taxon>ecological metagenomes</taxon>
    </lineage>
</organism>
<reference evidence="1" key="1">
    <citation type="journal article" date="2015" name="Nature">
        <title>Complex archaea that bridge the gap between prokaryotes and eukaryotes.</title>
        <authorList>
            <person name="Spang A."/>
            <person name="Saw J.H."/>
            <person name="Jorgensen S.L."/>
            <person name="Zaremba-Niedzwiedzka K."/>
            <person name="Martijn J."/>
            <person name="Lind A.E."/>
            <person name="van Eijk R."/>
            <person name="Schleper C."/>
            <person name="Guy L."/>
            <person name="Ettema T.J."/>
        </authorList>
    </citation>
    <scope>NUCLEOTIDE SEQUENCE</scope>
</reference>
<name>A0A0F9PXA6_9ZZZZ</name>
<dbReference type="AlphaFoldDB" id="A0A0F9PXA6"/>